<organism evidence="10 11">
    <name type="scientific">Pontivivens nitratireducens</name>
    <dbReference type="NCBI Taxonomy" id="2758038"/>
    <lineage>
        <taxon>Bacteria</taxon>
        <taxon>Pseudomonadati</taxon>
        <taxon>Pseudomonadota</taxon>
        <taxon>Alphaproteobacteria</taxon>
        <taxon>Rhodobacterales</taxon>
        <taxon>Paracoccaceae</taxon>
        <taxon>Pontivivens</taxon>
    </lineage>
</organism>
<dbReference type="Proteomes" id="UP000500791">
    <property type="component" value="Chromosome"/>
</dbReference>
<gene>
    <name evidence="10" type="ORF">G8E03_12875</name>
</gene>
<dbReference type="Pfam" id="PF02771">
    <property type="entry name" value="Acyl-CoA_dh_N"/>
    <property type="match status" value="1"/>
</dbReference>
<proteinExistence type="inferred from homology"/>
<dbReference type="Pfam" id="PF00441">
    <property type="entry name" value="Acyl-CoA_dh_1"/>
    <property type="match status" value="1"/>
</dbReference>
<dbReference type="InterPro" id="IPR036250">
    <property type="entry name" value="AcylCo_DH-like_C"/>
</dbReference>
<accession>A0A6G7VNE6</accession>
<dbReference type="PANTHER" id="PTHR43292:SF4">
    <property type="entry name" value="ACYL-COA DEHYDROGENASE FADE34"/>
    <property type="match status" value="1"/>
</dbReference>
<dbReference type="InterPro" id="IPR009100">
    <property type="entry name" value="AcylCoA_DH/oxidase_NM_dom_sf"/>
</dbReference>
<dbReference type="InterPro" id="IPR052161">
    <property type="entry name" value="Mycobact_Acyl-CoA_DH"/>
</dbReference>
<evidence type="ECO:0000256" key="2">
    <source>
        <dbReference type="ARBA" id="ARBA00009347"/>
    </source>
</evidence>
<dbReference type="EMBL" id="CP049811">
    <property type="protein sequence ID" value="QIK41569.1"/>
    <property type="molecule type" value="Genomic_DNA"/>
</dbReference>
<feature type="domain" description="Acyl-CoA dehydrogenase/oxidase N-terminal" evidence="9">
    <location>
        <begin position="14"/>
        <end position="127"/>
    </location>
</feature>
<dbReference type="KEGG" id="mon:G8E03_12875"/>
<evidence type="ECO:0000256" key="4">
    <source>
        <dbReference type="ARBA" id="ARBA00022827"/>
    </source>
</evidence>
<dbReference type="GO" id="GO:0003995">
    <property type="term" value="F:acyl-CoA dehydrogenase activity"/>
    <property type="evidence" value="ECO:0007669"/>
    <property type="project" value="InterPro"/>
</dbReference>
<dbReference type="InterPro" id="IPR006091">
    <property type="entry name" value="Acyl-CoA_Oxase/DH_mid-dom"/>
</dbReference>
<protein>
    <submittedName>
        <fullName evidence="10">Acyl-CoA dehydrogenase</fullName>
    </submittedName>
</protein>
<dbReference type="SUPFAM" id="SSF56645">
    <property type="entry name" value="Acyl-CoA dehydrogenase NM domain-like"/>
    <property type="match status" value="1"/>
</dbReference>
<feature type="domain" description="Acyl-CoA oxidase/dehydrogenase middle" evidence="8">
    <location>
        <begin position="131"/>
        <end position="227"/>
    </location>
</feature>
<evidence type="ECO:0000313" key="10">
    <source>
        <dbReference type="EMBL" id="QIK41569.1"/>
    </source>
</evidence>
<dbReference type="InterPro" id="IPR037069">
    <property type="entry name" value="AcylCoA_DH/ox_N_sf"/>
</dbReference>
<evidence type="ECO:0000256" key="3">
    <source>
        <dbReference type="ARBA" id="ARBA00022630"/>
    </source>
</evidence>
<evidence type="ECO:0000259" key="7">
    <source>
        <dbReference type="Pfam" id="PF00441"/>
    </source>
</evidence>
<dbReference type="InterPro" id="IPR009075">
    <property type="entry name" value="AcylCo_DH/oxidase_C"/>
</dbReference>
<dbReference type="Gene3D" id="1.10.540.10">
    <property type="entry name" value="Acyl-CoA dehydrogenase/oxidase, N-terminal domain"/>
    <property type="match status" value="1"/>
</dbReference>
<evidence type="ECO:0000259" key="8">
    <source>
        <dbReference type="Pfam" id="PF02770"/>
    </source>
</evidence>
<dbReference type="InterPro" id="IPR013786">
    <property type="entry name" value="AcylCoA_DH/ox_N"/>
</dbReference>
<dbReference type="Gene3D" id="1.20.140.10">
    <property type="entry name" value="Butyryl-CoA Dehydrogenase, subunit A, domain 3"/>
    <property type="match status" value="1"/>
</dbReference>
<dbReference type="Pfam" id="PF02770">
    <property type="entry name" value="Acyl-CoA_dh_M"/>
    <property type="match status" value="1"/>
</dbReference>
<dbReference type="AlphaFoldDB" id="A0A6G7VNE6"/>
<dbReference type="FunFam" id="2.40.110.10:FF:000011">
    <property type="entry name" value="Acyl-CoA dehydrogenase FadE34"/>
    <property type="match status" value="1"/>
</dbReference>
<evidence type="ECO:0000259" key="9">
    <source>
        <dbReference type="Pfam" id="PF02771"/>
    </source>
</evidence>
<keyword evidence="11" id="KW-1185">Reference proteome</keyword>
<dbReference type="PROSITE" id="PS00072">
    <property type="entry name" value="ACYL_COA_DH_1"/>
    <property type="match status" value="1"/>
</dbReference>
<dbReference type="InterPro" id="IPR046373">
    <property type="entry name" value="Acyl-CoA_Oxase/DH_mid-dom_sf"/>
</dbReference>
<evidence type="ECO:0000256" key="6">
    <source>
        <dbReference type="RuleBase" id="RU362125"/>
    </source>
</evidence>
<evidence type="ECO:0000313" key="11">
    <source>
        <dbReference type="Proteomes" id="UP000500791"/>
    </source>
</evidence>
<comment type="cofactor">
    <cofactor evidence="1 6">
        <name>FAD</name>
        <dbReference type="ChEBI" id="CHEBI:57692"/>
    </cofactor>
</comment>
<dbReference type="GO" id="GO:0050660">
    <property type="term" value="F:flavin adenine dinucleotide binding"/>
    <property type="evidence" value="ECO:0007669"/>
    <property type="project" value="InterPro"/>
</dbReference>
<dbReference type="RefSeq" id="WP_166192605.1">
    <property type="nucleotide sequence ID" value="NZ_CP049811.1"/>
</dbReference>
<evidence type="ECO:0000256" key="1">
    <source>
        <dbReference type="ARBA" id="ARBA00001974"/>
    </source>
</evidence>
<sequence>MSWDVRFTPIVLSERCETLRGEVRDFLTQQRKAGIIPEVPTRVGMDYSADFSRSLGERGWLGWRWPKAYGGHEGTALERYVITEELLAAGAPVRAHWVADRQSGPVLLTFGSEAQKQNYLPRVAAGECFFCIGLSEPDSGSDLASLRCRAEKIDGGFRITGTKLWTSNAHRAHYMLALFRTAPATPENRRSGLSQFIVDLSTPGIEVRPVLNLAGEHDFNEVHFDGVEIPDDSLVGTLHMGWRQASAELAYERSGPERWLSTYHLLARLVETLGPDVSEDIRTQIGELLVDLVTLRQMSLSVAGMLEAGQEPTVQAAVVKEIGTRFEQRIPRVAHQLLSARSDYDDQDNTVRDLLEHAILWSPAFTIRGGTTEILRGIIARGLGLR</sequence>
<keyword evidence="5 6" id="KW-0560">Oxidoreductase</keyword>
<keyword evidence="3 6" id="KW-0285">Flavoprotein</keyword>
<keyword evidence="4 6" id="KW-0274">FAD</keyword>
<dbReference type="SUPFAM" id="SSF47203">
    <property type="entry name" value="Acyl-CoA dehydrogenase C-terminal domain-like"/>
    <property type="match status" value="1"/>
</dbReference>
<evidence type="ECO:0000256" key="5">
    <source>
        <dbReference type="ARBA" id="ARBA00023002"/>
    </source>
</evidence>
<dbReference type="GO" id="GO:0005886">
    <property type="term" value="C:plasma membrane"/>
    <property type="evidence" value="ECO:0007669"/>
    <property type="project" value="TreeGrafter"/>
</dbReference>
<feature type="domain" description="Acyl-CoA dehydrogenase/oxidase C-terminal" evidence="7">
    <location>
        <begin position="279"/>
        <end position="383"/>
    </location>
</feature>
<comment type="similarity">
    <text evidence="2 6">Belongs to the acyl-CoA dehydrogenase family.</text>
</comment>
<reference evidence="10 11" key="1">
    <citation type="submission" date="2020-03" db="EMBL/GenBank/DDBJ databases">
        <title>Complete genome sequence of Monaibacterium sp. ALG8 with diverse plasmids.</title>
        <authorList>
            <person name="Sun C."/>
        </authorList>
    </citation>
    <scope>NUCLEOTIDE SEQUENCE [LARGE SCALE GENOMIC DNA]</scope>
    <source>
        <strain evidence="10 11">ALG8</strain>
    </source>
</reference>
<dbReference type="InterPro" id="IPR006089">
    <property type="entry name" value="Acyl-CoA_DH_CS"/>
</dbReference>
<dbReference type="PANTHER" id="PTHR43292">
    <property type="entry name" value="ACYL-COA DEHYDROGENASE"/>
    <property type="match status" value="1"/>
</dbReference>
<dbReference type="Gene3D" id="2.40.110.10">
    <property type="entry name" value="Butyryl-CoA Dehydrogenase, subunit A, domain 2"/>
    <property type="match status" value="1"/>
</dbReference>
<name>A0A6G7VNE6_9RHOB</name>